<dbReference type="PANTHER" id="PTHR46030:SF1">
    <property type="entry name" value="ALPHA-KETOGLUTARATE-DEPENDENT DIOXYGENASE ALKB HOMOLOG 6"/>
    <property type="match status" value="1"/>
</dbReference>
<dbReference type="Gene3D" id="2.60.120.590">
    <property type="entry name" value="Alpha-ketoglutarate-dependent dioxygenase AlkB-like"/>
    <property type="match status" value="1"/>
</dbReference>
<dbReference type="Pfam" id="PF13532">
    <property type="entry name" value="2OG-FeII_Oxy_2"/>
    <property type="match status" value="1"/>
</dbReference>
<evidence type="ECO:0000259" key="9">
    <source>
        <dbReference type="PROSITE" id="PS51471"/>
    </source>
</evidence>
<sequence>MSNIVEHIHYVPDFVTEEEERQLLERVYGVPKPKWRELARRRLQNWGGTLVGGGGTVGAEEKDGKKQQKQYLLQDEQLPEWLERCIDKIMAFNSGSPLTTFATEHRPNHVLVNEYLPGQGIMPHTDGPAFFPLISTISLGSHTVLDFYDQDPSNASHRTFAGSVLLERRSLVLIAGHAYQMLHGIDERKTDLIGTIGASLLNRDLLSNPSIVMDAQKELIRETRVSLTIRNVPMTKRLPSMLKNKLFGGAGNRSNK</sequence>
<dbReference type="GO" id="GO:0046872">
    <property type="term" value="F:metal ion binding"/>
    <property type="evidence" value="ECO:0007669"/>
    <property type="project" value="UniProtKB-KW"/>
</dbReference>
<dbReference type="PROSITE" id="PS51471">
    <property type="entry name" value="FE2OG_OXY"/>
    <property type="match status" value="1"/>
</dbReference>
<keyword evidence="6" id="KW-0560">Oxidoreductase</keyword>
<organism evidence="10 11">
    <name type="scientific">Heterodera trifolii</name>
    <dbReference type="NCBI Taxonomy" id="157864"/>
    <lineage>
        <taxon>Eukaryota</taxon>
        <taxon>Metazoa</taxon>
        <taxon>Ecdysozoa</taxon>
        <taxon>Nematoda</taxon>
        <taxon>Chromadorea</taxon>
        <taxon>Rhabditida</taxon>
        <taxon>Tylenchina</taxon>
        <taxon>Tylenchomorpha</taxon>
        <taxon>Tylenchoidea</taxon>
        <taxon>Heteroderidae</taxon>
        <taxon>Heteroderinae</taxon>
        <taxon>Heterodera</taxon>
    </lineage>
</organism>
<keyword evidence="7" id="KW-0408">Iron</keyword>
<keyword evidence="4" id="KW-0479">Metal-binding</keyword>
<evidence type="ECO:0000256" key="4">
    <source>
        <dbReference type="ARBA" id="ARBA00022723"/>
    </source>
</evidence>
<keyword evidence="11" id="KW-1185">Reference proteome</keyword>
<dbReference type="EMBL" id="JBICBT010000692">
    <property type="protein sequence ID" value="KAL3105075.1"/>
    <property type="molecule type" value="Genomic_DNA"/>
</dbReference>
<accession>A0ABD2KQ36</accession>
<name>A0ABD2KQ36_9BILA</name>
<keyword evidence="8" id="KW-0539">Nucleus</keyword>
<dbReference type="GO" id="GO:0005634">
    <property type="term" value="C:nucleus"/>
    <property type="evidence" value="ECO:0007669"/>
    <property type="project" value="UniProtKB-SubCell"/>
</dbReference>
<gene>
    <name evidence="10" type="ORF">niasHT_029456</name>
</gene>
<evidence type="ECO:0000256" key="3">
    <source>
        <dbReference type="ARBA" id="ARBA00007879"/>
    </source>
</evidence>
<comment type="similarity">
    <text evidence="3">Belongs to the alkB family.</text>
</comment>
<keyword evidence="5" id="KW-0223">Dioxygenase</keyword>
<evidence type="ECO:0000256" key="1">
    <source>
        <dbReference type="ARBA" id="ARBA00001954"/>
    </source>
</evidence>
<evidence type="ECO:0000256" key="7">
    <source>
        <dbReference type="ARBA" id="ARBA00023004"/>
    </source>
</evidence>
<evidence type="ECO:0000256" key="5">
    <source>
        <dbReference type="ARBA" id="ARBA00022964"/>
    </source>
</evidence>
<dbReference type="InterPro" id="IPR027450">
    <property type="entry name" value="AlkB-like"/>
</dbReference>
<evidence type="ECO:0000256" key="2">
    <source>
        <dbReference type="ARBA" id="ARBA00004123"/>
    </source>
</evidence>
<comment type="subcellular location">
    <subcellularLocation>
        <location evidence="2">Nucleus</location>
    </subcellularLocation>
</comment>
<reference evidence="10 11" key="1">
    <citation type="submission" date="2024-10" db="EMBL/GenBank/DDBJ databases">
        <authorList>
            <person name="Kim D."/>
        </authorList>
    </citation>
    <scope>NUCLEOTIDE SEQUENCE [LARGE SCALE GENOMIC DNA]</scope>
    <source>
        <strain evidence="10">BH-2024</strain>
    </source>
</reference>
<proteinExistence type="inferred from homology"/>
<comment type="caution">
    <text evidence="10">The sequence shown here is derived from an EMBL/GenBank/DDBJ whole genome shotgun (WGS) entry which is preliminary data.</text>
</comment>
<feature type="domain" description="Fe2OG dioxygenase" evidence="9">
    <location>
        <begin position="106"/>
        <end position="233"/>
    </location>
</feature>
<dbReference type="GO" id="GO:0051213">
    <property type="term" value="F:dioxygenase activity"/>
    <property type="evidence" value="ECO:0007669"/>
    <property type="project" value="UniProtKB-KW"/>
</dbReference>
<dbReference type="InterPro" id="IPR037151">
    <property type="entry name" value="AlkB-like_sf"/>
</dbReference>
<evidence type="ECO:0000313" key="11">
    <source>
        <dbReference type="Proteomes" id="UP001620626"/>
    </source>
</evidence>
<dbReference type="AlphaFoldDB" id="A0ABD2KQ36"/>
<dbReference type="InterPro" id="IPR005123">
    <property type="entry name" value="Oxoglu/Fe-dep_dioxygenase_dom"/>
</dbReference>
<dbReference type="Proteomes" id="UP001620626">
    <property type="component" value="Unassembled WGS sequence"/>
</dbReference>
<evidence type="ECO:0000313" key="10">
    <source>
        <dbReference type="EMBL" id="KAL3105075.1"/>
    </source>
</evidence>
<dbReference type="InterPro" id="IPR032862">
    <property type="entry name" value="ALKBH6"/>
</dbReference>
<evidence type="ECO:0000256" key="6">
    <source>
        <dbReference type="ARBA" id="ARBA00023002"/>
    </source>
</evidence>
<comment type="cofactor">
    <cofactor evidence="1">
        <name>Fe(2+)</name>
        <dbReference type="ChEBI" id="CHEBI:29033"/>
    </cofactor>
</comment>
<protein>
    <recommendedName>
        <fullName evidence="9">Fe2OG dioxygenase domain-containing protein</fullName>
    </recommendedName>
</protein>
<dbReference type="PANTHER" id="PTHR46030">
    <property type="entry name" value="ALPHA-KETOGLUTARATE-DEPENDENT DIOXYGENASE ALKB HOMOLOG 6"/>
    <property type="match status" value="1"/>
</dbReference>
<dbReference type="SUPFAM" id="SSF51197">
    <property type="entry name" value="Clavaminate synthase-like"/>
    <property type="match status" value="1"/>
</dbReference>
<evidence type="ECO:0000256" key="8">
    <source>
        <dbReference type="ARBA" id="ARBA00023242"/>
    </source>
</evidence>